<evidence type="ECO:0000256" key="1">
    <source>
        <dbReference type="SAM" id="MobiDB-lite"/>
    </source>
</evidence>
<reference evidence="2" key="1">
    <citation type="submission" date="2017-07" db="EMBL/GenBank/DDBJ databases">
        <title>Taro Niue Genome Assembly and Annotation.</title>
        <authorList>
            <person name="Atibalentja N."/>
            <person name="Keating K."/>
            <person name="Fields C.J."/>
        </authorList>
    </citation>
    <scope>NUCLEOTIDE SEQUENCE</scope>
    <source>
        <strain evidence="2">Niue_2</strain>
        <tissue evidence="2">Leaf</tissue>
    </source>
</reference>
<feature type="compositionally biased region" description="Basic and acidic residues" evidence="1">
    <location>
        <begin position="34"/>
        <end position="43"/>
    </location>
</feature>
<feature type="compositionally biased region" description="Polar residues" evidence="1">
    <location>
        <begin position="97"/>
        <end position="114"/>
    </location>
</feature>
<organism evidence="2 3">
    <name type="scientific">Colocasia esculenta</name>
    <name type="common">Wild taro</name>
    <name type="synonym">Arum esculentum</name>
    <dbReference type="NCBI Taxonomy" id="4460"/>
    <lineage>
        <taxon>Eukaryota</taxon>
        <taxon>Viridiplantae</taxon>
        <taxon>Streptophyta</taxon>
        <taxon>Embryophyta</taxon>
        <taxon>Tracheophyta</taxon>
        <taxon>Spermatophyta</taxon>
        <taxon>Magnoliopsida</taxon>
        <taxon>Liliopsida</taxon>
        <taxon>Araceae</taxon>
        <taxon>Aroideae</taxon>
        <taxon>Colocasieae</taxon>
        <taxon>Colocasia</taxon>
    </lineage>
</organism>
<dbReference type="Proteomes" id="UP000652761">
    <property type="component" value="Unassembled WGS sequence"/>
</dbReference>
<dbReference type="AlphaFoldDB" id="A0A843UAM6"/>
<protein>
    <submittedName>
        <fullName evidence="2">Uncharacterized protein</fullName>
    </submittedName>
</protein>
<feature type="region of interest" description="Disordered" evidence="1">
    <location>
        <begin position="79"/>
        <end position="116"/>
    </location>
</feature>
<feature type="region of interest" description="Disordered" evidence="1">
    <location>
        <begin position="1"/>
        <end position="21"/>
    </location>
</feature>
<comment type="caution">
    <text evidence="2">The sequence shown here is derived from an EMBL/GenBank/DDBJ whole genome shotgun (WGS) entry which is preliminary data.</text>
</comment>
<name>A0A843UAM6_COLES</name>
<sequence length="141" mass="15642">MPRPAIRVVPEQHNAEANPRHTLAETKELTKHWSNHVRPESHDTSTNIPDLHEVGKEQPGITMRDTEQPCEKYRLTTGTATSDLHKVEGPQAEPPCTSDTPRGQGTTHYSATTDGTKEWVTEIAVGCQHKAPRENPQSGNH</sequence>
<feature type="region of interest" description="Disordered" evidence="1">
    <location>
        <begin position="34"/>
        <end position="67"/>
    </location>
</feature>
<evidence type="ECO:0000313" key="3">
    <source>
        <dbReference type="Proteomes" id="UP000652761"/>
    </source>
</evidence>
<dbReference type="EMBL" id="NMUH01000441">
    <property type="protein sequence ID" value="MQL79226.1"/>
    <property type="molecule type" value="Genomic_DNA"/>
</dbReference>
<gene>
    <name evidence="2" type="ORF">Taro_011656</name>
</gene>
<accession>A0A843UAM6</accession>
<proteinExistence type="predicted"/>
<evidence type="ECO:0000313" key="2">
    <source>
        <dbReference type="EMBL" id="MQL79226.1"/>
    </source>
</evidence>
<keyword evidence="3" id="KW-1185">Reference proteome</keyword>